<feature type="compositionally biased region" description="Low complexity" evidence="6">
    <location>
        <begin position="751"/>
        <end position="763"/>
    </location>
</feature>
<feature type="transmembrane region" description="Helical" evidence="7">
    <location>
        <begin position="280"/>
        <end position="298"/>
    </location>
</feature>
<reference evidence="9 10" key="1">
    <citation type="submission" date="2017-10" db="EMBL/GenBank/DDBJ databases">
        <title>Comparative genomics in systemic dimorphic fungi from Ajellomycetaceae.</title>
        <authorList>
            <person name="Munoz J.F."/>
            <person name="Mcewen J.G."/>
            <person name="Clay O.K."/>
            <person name="Cuomo C.A."/>
        </authorList>
    </citation>
    <scope>NUCLEOTIDE SEQUENCE [LARGE SCALE GENOMIC DNA]</scope>
    <source>
        <strain evidence="9 10">UAMH5409</strain>
    </source>
</reference>
<comment type="subcellular location">
    <subcellularLocation>
        <location evidence="1">Nucleus inner membrane</location>
        <topology evidence="1">Multi-pass membrane protein</topology>
    </subcellularLocation>
</comment>
<proteinExistence type="predicted"/>
<dbReference type="GO" id="GO:0034992">
    <property type="term" value="C:microtubule organizing center attachment site"/>
    <property type="evidence" value="ECO:0007669"/>
    <property type="project" value="TreeGrafter"/>
</dbReference>
<feature type="transmembrane region" description="Helical" evidence="7">
    <location>
        <begin position="568"/>
        <end position="587"/>
    </location>
</feature>
<feature type="region of interest" description="Disordered" evidence="6">
    <location>
        <begin position="428"/>
        <end position="450"/>
    </location>
</feature>
<dbReference type="PANTHER" id="PTHR28538">
    <property type="entry name" value="INTEGRAL INNER NUCLEAR MEMBRANE PROTEIN IMA1"/>
    <property type="match status" value="1"/>
</dbReference>
<feature type="transmembrane region" description="Helical" evidence="7">
    <location>
        <begin position="618"/>
        <end position="640"/>
    </location>
</feature>
<comment type="caution">
    <text evidence="9">The sequence shown here is derived from an EMBL/GenBank/DDBJ whole genome shotgun (WGS) entry which is preliminary data.</text>
</comment>
<dbReference type="Proteomes" id="UP000223968">
    <property type="component" value="Unassembled WGS sequence"/>
</dbReference>
<name>A0A2B7X5U5_9EURO</name>
<organism evidence="9 10">
    <name type="scientific">Helicocarpus griseus UAMH5409</name>
    <dbReference type="NCBI Taxonomy" id="1447875"/>
    <lineage>
        <taxon>Eukaryota</taxon>
        <taxon>Fungi</taxon>
        <taxon>Dikarya</taxon>
        <taxon>Ascomycota</taxon>
        <taxon>Pezizomycotina</taxon>
        <taxon>Eurotiomycetes</taxon>
        <taxon>Eurotiomycetidae</taxon>
        <taxon>Onygenales</taxon>
        <taxon>Ajellomycetaceae</taxon>
        <taxon>Helicocarpus</taxon>
    </lineage>
</organism>
<feature type="domain" description="Ima1 N-terminal" evidence="8">
    <location>
        <begin position="9"/>
        <end position="138"/>
    </location>
</feature>
<evidence type="ECO:0000313" key="9">
    <source>
        <dbReference type="EMBL" id="PGH04102.1"/>
    </source>
</evidence>
<feature type="region of interest" description="Disordered" evidence="6">
    <location>
        <begin position="391"/>
        <end position="414"/>
    </location>
</feature>
<sequence>MSSLFKKRLSCFYCGRRSAQSQPGPIRQWQCQQCLAVNYLDENGEITDPPISEASSGTRYTQYAQPLPRASSPDLAPDSSIFCSTCLKNQHLLTHTLASYLPPPSHPDYNAYEASYPAYRKSLEERYPQVCENCEPRVRNRIQQAGYAAKSDHLRRMMEKSRGGRSNRRARSWGWRSMLVSTGAVSFWASVAGQLTWNLMGALAAGNTVENIEADLSLSSVPFCFNRIWERQPVFDGCSLVLTPYAGLALFLGILSIWWNPMLRHKVEGRGGRLTGMSEYYKVQIIVLVVRFVAWACLQDPSITGLNPRLAPAIHAFMAIFTVVSVVMSRYVIKFDTTPLVSWQNNNVEPLVSQKPKERHQVQSQLASHPSSRISLRNSEASLQRFPVNSLAPAPAPAEAPSYIPPSPQTDIVDDADAMDWTPSQQSLQISVNPKPVSRPAPSGPLPFQGQLPPVPKPPAWQLRNPVPEQPVLKAPEHKPNPFHNAPVLQPKLTASQESRVTPTDNFMAPPKFFPPSDFATDTGLESLFDKAFSIRDDPVDVQKHGWNLRSSKLHAATANSTARSSRILKWVLLGLSVSILLAAQVFQLPGNSVETAVIGISFLVAGFSLLESLMRPLAAWSAVDIILSVIELVACVYLATYPSQGGYDSYKLDRAGKCLVAFMAGQEMIALGSLPARKTGPKNSTTDQPSQDREPPQPSQQTNQRQVQKYQEPHKTEPNPPSFTSKQSFSSSIQPDINPRSGVGARGITNNNNNNRLRNNFNYPTQNTQNSPITHHSPTINHLPSIHNDPTATHPAPFSSILRPHPPPTSPFSSFNSALPDSLRLSPPPSATTTTASMSYASSTASDPPTPPQKYASLPAVSPGRRMPSSGIGGLSLEDDPWPQRQRQAKSQAQTQQQQQPRSTRYSLRARKG</sequence>
<dbReference type="GO" id="GO:0071765">
    <property type="term" value="P:nuclear inner membrane organization"/>
    <property type="evidence" value="ECO:0007669"/>
    <property type="project" value="InterPro"/>
</dbReference>
<evidence type="ECO:0000256" key="5">
    <source>
        <dbReference type="ARBA" id="ARBA00023242"/>
    </source>
</evidence>
<evidence type="ECO:0000256" key="1">
    <source>
        <dbReference type="ARBA" id="ARBA00004473"/>
    </source>
</evidence>
<keyword evidence="5" id="KW-0539">Nucleus</keyword>
<feature type="transmembrane region" description="Helical" evidence="7">
    <location>
        <begin position="239"/>
        <end position="259"/>
    </location>
</feature>
<gene>
    <name evidence="9" type="ORF">AJ79_07202</name>
</gene>
<protein>
    <recommendedName>
        <fullName evidence="8">Ima1 N-terminal domain-containing protein</fullName>
    </recommendedName>
</protein>
<feature type="compositionally biased region" description="Low complexity" evidence="6">
    <location>
        <begin position="812"/>
        <end position="848"/>
    </location>
</feature>
<evidence type="ECO:0000259" key="8">
    <source>
        <dbReference type="Pfam" id="PF09779"/>
    </source>
</evidence>
<dbReference type="InterPro" id="IPR018617">
    <property type="entry name" value="Ima1_N"/>
</dbReference>
<evidence type="ECO:0000256" key="2">
    <source>
        <dbReference type="ARBA" id="ARBA00022692"/>
    </source>
</evidence>
<feature type="compositionally biased region" description="Low complexity" evidence="6">
    <location>
        <begin position="723"/>
        <end position="733"/>
    </location>
</feature>
<dbReference type="GO" id="GO:0034506">
    <property type="term" value="C:chromosome, centromeric core domain"/>
    <property type="evidence" value="ECO:0007669"/>
    <property type="project" value="TreeGrafter"/>
</dbReference>
<dbReference type="PANTHER" id="PTHR28538:SF1">
    <property type="entry name" value="INTEGRAL INNER NUCLEAR MEMBRANE PROTEIN IMA1"/>
    <property type="match status" value="1"/>
</dbReference>
<keyword evidence="3 7" id="KW-1133">Transmembrane helix</keyword>
<evidence type="ECO:0000256" key="4">
    <source>
        <dbReference type="ARBA" id="ARBA00023136"/>
    </source>
</evidence>
<dbReference type="InterPro" id="IPR042321">
    <property type="entry name" value="Ima1"/>
</dbReference>
<keyword evidence="10" id="KW-1185">Reference proteome</keyword>
<feature type="compositionally biased region" description="Polar residues" evidence="6">
    <location>
        <begin position="764"/>
        <end position="783"/>
    </location>
</feature>
<dbReference type="AlphaFoldDB" id="A0A2B7X5U5"/>
<dbReference type="Pfam" id="PF09779">
    <property type="entry name" value="Ima1_N"/>
    <property type="match status" value="1"/>
</dbReference>
<feature type="compositionally biased region" description="Pro residues" evidence="6">
    <location>
        <begin position="394"/>
        <end position="408"/>
    </location>
</feature>
<keyword evidence="4 7" id="KW-0472">Membrane</keyword>
<feature type="compositionally biased region" description="Polar residues" evidence="6">
    <location>
        <begin position="700"/>
        <end position="710"/>
    </location>
</feature>
<dbReference type="GO" id="GO:0005637">
    <property type="term" value="C:nuclear inner membrane"/>
    <property type="evidence" value="ECO:0007669"/>
    <property type="project" value="UniProtKB-SubCell"/>
</dbReference>
<feature type="transmembrane region" description="Helical" evidence="7">
    <location>
        <begin position="310"/>
        <end position="333"/>
    </location>
</feature>
<feature type="transmembrane region" description="Helical" evidence="7">
    <location>
        <begin position="593"/>
        <end position="611"/>
    </location>
</feature>
<evidence type="ECO:0000256" key="7">
    <source>
        <dbReference type="SAM" id="Phobius"/>
    </source>
</evidence>
<keyword evidence="2 7" id="KW-0812">Transmembrane</keyword>
<feature type="transmembrane region" description="Helical" evidence="7">
    <location>
        <begin position="173"/>
        <end position="191"/>
    </location>
</feature>
<accession>A0A2B7X5U5</accession>
<dbReference type="EMBL" id="PDNB01000140">
    <property type="protein sequence ID" value="PGH04102.1"/>
    <property type="molecule type" value="Genomic_DNA"/>
</dbReference>
<dbReference type="OrthoDB" id="5966927at2759"/>
<dbReference type="GO" id="GO:0044732">
    <property type="term" value="C:mitotic spindle pole body"/>
    <property type="evidence" value="ECO:0007669"/>
    <property type="project" value="TreeGrafter"/>
</dbReference>
<feature type="compositionally biased region" description="Low complexity" evidence="6">
    <location>
        <begin position="884"/>
        <end position="906"/>
    </location>
</feature>
<evidence type="ECO:0000256" key="6">
    <source>
        <dbReference type="SAM" id="MobiDB-lite"/>
    </source>
</evidence>
<feature type="region of interest" description="Disordered" evidence="6">
    <location>
        <begin position="674"/>
        <end position="914"/>
    </location>
</feature>
<evidence type="ECO:0000256" key="3">
    <source>
        <dbReference type="ARBA" id="ARBA00022989"/>
    </source>
</evidence>
<dbReference type="STRING" id="1447875.A0A2B7X5U5"/>
<evidence type="ECO:0000313" key="10">
    <source>
        <dbReference type="Proteomes" id="UP000223968"/>
    </source>
</evidence>